<dbReference type="EMBL" id="JAHXZJ010000374">
    <property type="protein sequence ID" value="KAH0561519.1"/>
    <property type="molecule type" value="Genomic_DNA"/>
</dbReference>
<organism evidence="4 5">
    <name type="scientific">Cotesia glomerata</name>
    <name type="common">Lepidopteran parasitic wasp</name>
    <name type="synonym">Apanteles glomeratus</name>
    <dbReference type="NCBI Taxonomy" id="32391"/>
    <lineage>
        <taxon>Eukaryota</taxon>
        <taxon>Metazoa</taxon>
        <taxon>Ecdysozoa</taxon>
        <taxon>Arthropoda</taxon>
        <taxon>Hexapoda</taxon>
        <taxon>Insecta</taxon>
        <taxon>Pterygota</taxon>
        <taxon>Neoptera</taxon>
        <taxon>Endopterygota</taxon>
        <taxon>Hymenoptera</taxon>
        <taxon>Apocrita</taxon>
        <taxon>Ichneumonoidea</taxon>
        <taxon>Braconidae</taxon>
        <taxon>Microgastrinae</taxon>
        <taxon>Cotesia</taxon>
    </lineage>
</organism>
<evidence type="ECO:0000313" key="5">
    <source>
        <dbReference type="Proteomes" id="UP000826195"/>
    </source>
</evidence>
<evidence type="ECO:0000256" key="1">
    <source>
        <dbReference type="ARBA" id="ARBA00022737"/>
    </source>
</evidence>
<evidence type="ECO:0000256" key="3">
    <source>
        <dbReference type="PROSITE-ProRule" id="PRU00023"/>
    </source>
</evidence>
<feature type="repeat" description="ANK" evidence="3">
    <location>
        <begin position="40"/>
        <end position="72"/>
    </location>
</feature>
<reference evidence="4 5" key="1">
    <citation type="journal article" date="2021" name="J. Hered.">
        <title>A chromosome-level genome assembly of the parasitoid wasp, Cotesia glomerata (Hymenoptera: Braconidae).</title>
        <authorList>
            <person name="Pinto B.J."/>
            <person name="Weis J.J."/>
            <person name="Gamble T."/>
            <person name="Ode P.J."/>
            <person name="Paul R."/>
            <person name="Zaspel J.M."/>
        </authorList>
    </citation>
    <scope>NUCLEOTIDE SEQUENCE [LARGE SCALE GENOMIC DNA]</scope>
    <source>
        <strain evidence="4">CgM1</strain>
    </source>
</reference>
<keyword evidence="2 3" id="KW-0040">ANK repeat</keyword>
<keyword evidence="1" id="KW-0677">Repeat</keyword>
<evidence type="ECO:0000313" key="4">
    <source>
        <dbReference type="EMBL" id="KAH0561519.1"/>
    </source>
</evidence>
<name>A0AAV7J048_COTGL</name>
<dbReference type="SMART" id="SM00248">
    <property type="entry name" value="ANK"/>
    <property type="match status" value="16"/>
</dbReference>
<feature type="repeat" description="ANK" evidence="3">
    <location>
        <begin position="152"/>
        <end position="184"/>
    </location>
</feature>
<feature type="repeat" description="ANK" evidence="3">
    <location>
        <begin position="873"/>
        <end position="905"/>
    </location>
</feature>
<dbReference type="InterPro" id="IPR002110">
    <property type="entry name" value="Ankyrin_rpt"/>
</dbReference>
<feature type="repeat" description="ANK" evidence="3">
    <location>
        <begin position="671"/>
        <end position="703"/>
    </location>
</feature>
<keyword evidence="5" id="KW-1185">Reference proteome</keyword>
<dbReference type="SUPFAM" id="SSF48403">
    <property type="entry name" value="Ankyrin repeat"/>
    <property type="match status" value="2"/>
</dbReference>
<feature type="repeat" description="ANK" evidence="3">
    <location>
        <begin position="74"/>
        <end position="106"/>
    </location>
</feature>
<dbReference type="InterPro" id="IPR036770">
    <property type="entry name" value="Ankyrin_rpt-contain_sf"/>
</dbReference>
<dbReference type="PROSITE" id="PS50088">
    <property type="entry name" value="ANK_REPEAT"/>
    <property type="match status" value="10"/>
</dbReference>
<dbReference type="Gene3D" id="1.25.40.20">
    <property type="entry name" value="Ankyrin repeat-containing domain"/>
    <property type="match status" value="4"/>
</dbReference>
<feature type="repeat" description="ANK" evidence="3">
    <location>
        <begin position="276"/>
        <end position="308"/>
    </location>
</feature>
<feature type="repeat" description="ANK" evidence="3">
    <location>
        <begin position="705"/>
        <end position="737"/>
    </location>
</feature>
<evidence type="ECO:0000256" key="2">
    <source>
        <dbReference type="ARBA" id="ARBA00023043"/>
    </source>
</evidence>
<dbReference type="PROSITE" id="PS50297">
    <property type="entry name" value="ANK_REP_REGION"/>
    <property type="match status" value="6"/>
</dbReference>
<comment type="caution">
    <text evidence="4">The sequence shown here is derived from an EMBL/GenBank/DDBJ whole genome shotgun (WGS) entry which is preliminary data.</text>
</comment>
<feature type="repeat" description="ANK" evidence="3">
    <location>
        <begin position="783"/>
        <end position="815"/>
    </location>
</feature>
<dbReference type="PANTHER" id="PTHR24198">
    <property type="entry name" value="ANKYRIN REPEAT AND PROTEIN KINASE DOMAIN-CONTAINING PROTEIN"/>
    <property type="match status" value="1"/>
</dbReference>
<dbReference type="Pfam" id="PF12796">
    <property type="entry name" value="Ank_2"/>
    <property type="match status" value="6"/>
</dbReference>
<feature type="repeat" description="ANK" evidence="3">
    <location>
        <begin position="907"/>
        <end position="939"/>
    </location>
</feature>
<protein>
    <submittedName>
        <fullName evidence="4">Uncharacterized protein</fullName>
    </submittedName>
</protein>
<sequence>MATLSRNLKTAIHFGDVKEVKKLLKSSVKKPLSDNPLICGGYNLLKLAIGLRKKDIAKLLIKKGARVNKKHRDGSFSPLHFAVRQRYSDLVEELVKKGAEPNDFAHNNITPLYLTIGFLPDFHNQFPTVKIMKCLLNYGADPNLKFKRPDQNGFTSLYVSCHVESNQHVKLLLKNNVDVNARNGSNGVIPISLAVVSDSEESVKLTSSLLEYGAKPNFIISTGFIESSIDDGPIKERIKSFGNPTPLHATIANQDVEKIELLINYGADINYRTESFKRTPLMLAIEEYNPAIVELLLRKGARVDVSDEAGMSPLHYIISNPKNSNSPFSLDMLEEFEVEKLTILELLIRFGVNLDQTSFLTLAAAHGHRKIIERVLLRDVDLRRVDYTILQAAKLNLSLLSEDQISDQRFMERIFDVFKKTELCLIRAILRRHYTCRPVEGDILSRVRSTPVNDFWDRKNYIASVQAVEFRILQRLQKMKEDKIGDRNITVWHLLTSSQDRLTNHVSHQDVRSVNIDQYRDQYHPYINKIKNRFNAALERRRLLDTSREILFNVFQNLPIECCDKVLTYLHHEHLSVINTLNFEGIGGTCFGIQPTAVVQVLARYPYHHIEKRKRVGVMWRGFIYYLPKFTMATLSRNLKTAIHFGDVKEVKKLLKSSVKKPLSDNPLICGGYNLLKLAIGLRKKDIAKLLIKKGARVNKKHRDGSFSPLHFAVRQRYSDLVEELVKKGAEPNDFAHNNITPLYLTIGFLPDFQNQFPTVKIMKCLLNYGADPNLKFKRPDQNGFTSLYVSCHVESNQHVKLLLKNNVDVNARNGSNGVIPISLAVVSDSEESVKLTSSLLEYGAKPNFIISTGFIESSIDDGPIKERIKSFGNPTPLHATIANQDVEKVELLINYGADINYRTESFKRTPLMLAIEEYNPAIVELLLRKGARVDVSDEAGMSPLHYIISNPKNSNSPFSLDMLEEFEVEKLKILELLIRFGVNLDQTSFLTLAAAHGHRKIIERVLLRDVDLRRVDYTILQAAKLNLSLLSEDQISDQRFMERIFDVFKKTELCLIRAILRRHYTCGPVEGDILSRVRSTPVNDFWNHKNYIASVQAVEFRILQRLQKMKEDKIGDSNITVWHLLISSQDRLTNHVSHQDVRSVNIDQYRDQYHPYINKIKNRFNAALERRRLLDTSREILFNVFQNLPIECCDKVLTYLHHEHLSVINSQFNYIIDNNN</sequence>
<dbReference type="Proteomes" id="UP000826195">
    <property type="component" value="Unassembled WGS sequence"/>
</dbReference>
<dbReference type="AlphaFoldDB" id="A0AAV7J048"/>
<proteinExistence type="predicted"/>
<dbReference type="PANTHER" id="PTHR24198:SF165">
    <property type="entry name" value="ANKYRIN REPEAT-CONTAINING PROTEIN-RELATED"/>
    <property type="match status" value="1"/>
</dbReference>
<gene>
    <name evidence="4" type="ORF">KQX54_017375</name>
</gene>
<accession>A0AAV7J048</accession>
<feature type="repeat" description="ANK" evidence="3">
    <location>
        <begin position="242"/>
        <end position="274"/>
    </location>
</feature>